<feature type="region of interest" description="Disordered" evidence="12">
    <location>
        <begin position="19"/>
        <end position="43"/>
    </location>
</feature>
<evidence type="ECO:0000256" key="2">
    <source>
        <dbReference type="ARBA" id="ARBA00004334"/>
    </source>
</evidence>
<evidence type="ECO:0000256" key="3">
    <source>
        <dbReference type="ARBA" id="ARBA00006659"/>
    </source>
</evidence>
<evidence type="ECO:0000313" key="15">
    <source>
        <dbReference type="Proteomes" id="UP000824469"/>
    </source>
</evidence>
<protein>
    <recommendedName>
        <fullName evidence="4">Photosystem II 10 kDa polypeptide, chloroplastic</fullName>
    </recommendedName>
</protein>
<evidence type="ECO:0000256" key="10">
    <source>
        <dbReference type="ARBA" id="ARBA00023136"/>
    </source>
</evidence>
<evidence type="ECO:0000313" key="14">
    <source>
        <dbReference type="EMBL" id="KAH9308461.1"/>
    </source>
</evidence>
<evidence type="ECO:0000256" key="4">
    <source>
        <dbReference type="ARBA" id="ARBA00018725"/>
    </source>
</evidence>
<keyword evidence="6" id="KW-0602">Photosynthesis</keyword>
<sequence>MGRKIPWKLSKHQLRDCLGKKHDASSKKPIKVPQPLGPCGDTKFRNGKDASGRLAKGKGVYQFTNKYGANVDGYSPIYDPDEWSPSGDVYAGGTTGLLIWAVTLAGLLGVGAFLVYNTSALSG</sequence>
<evidence type="ECO:0000256" key="12">
    <source>
        <dbReference type="SAM" id="MobiDB-lite"/>
    </source>
</evidence>
<name>A0AA38FQ25_TAXCH</name>
<evidence type="ECO:0000256" key="9">
    <source>
        <dbReference type="ARBA" id="ARBA00023078"/>
    </source>
</evidence>
<comment type="caution">
    <text evidence="14">The sequence shown here is derived from an EMBL/GenBank/DDBJ whole genome shotgun (WGS) entry which is preliminary data.</text>
</comment>
<proteinExistence type="inferred from homology"/>
<keyword evidence="11" id="KW-0604">Photosystem II</keyword>
<comment type="subcellular location">
    <subcellularLocation>
        <location evidence="2">Plastid</location>
        <location evidence="2">Chloroplast thylakoid membrane</location>
    </subcellularLocation>
</comment>
<organism evidence="14 15">
    <name type="scientific">Taxus chinensis</name>
    <name type="common">Chinese yew</name>
    <name type="synonym">Taxus wallichiana var. chinensis</name>
    <dbReference type="NCBI Taxonomy" id="29808"/>
    <lineage>
        <taxon>Eukaryota</taxon>
        <taxon>Viridiplantae</taxon>
        <taxon>Streptophyta</taxon>
        <taxon>Embryophyta</taxon>
        <taxon>Tracheophyta</taxon>
        <taxon>Spermatophyta</taxon>
        <taxon>Pinopsida</taxon>
        <taxon>Pinidae</taxon>
        <taxon>Conifers II</taxon>
        <taxon>Cupressales</taxon>
        <taxon>Taxaceae</taxon>
        <taxon>Taxus</taxon>
    </lineage>
</organism>
<evidence type="ECO:0000256" key="6">
    <source>
        <dbReference type="ARBA" id="ARBA00022531"/>
    </source>
</evidence>
<feature type="transmembrane region" description="Helical" evidence="13">
    <location>
        <begin position="97"/>
        <end position="116"/>
    </location>
</feature>
<dbReference type="EMBL" id="JAHRHJ020000007">
    <property type="protein sequence ID" value="KAH9308461.1"/>
    <property type="molecule type" value="Genomic_DNA"/>
</dbReference>
<evidence type="ECO:0000256" key="8">
    <source>
        <dbReference type="ARBA" id="ARBA00022946"/>
    </source>
</evidence>
<dbReference type="InterPro" id="IPR006814">
    <property type="entry name" value="PSII_PsbR"/>
</dbReference>
<keyword evidence="15" id="KW-1185">Reference proteome</keyword>
<keyword evidence="13" id="KW-0812">Transmembrane</keyword>
<dbReference type="GO" id="GO:0009535">
    <property type="term" value="C:chloroplast thylakoid membrane"/>
    <property type="evidence" value="ECO:0007669"/>
    <property type="project" value="UniProtKB-SubCell"/>
</dbReference>
<evidence type="ECO:0000256" key="13">
    <source>
        <dbReference type="SAM" id="Phobius"/>
    </source>
</evidence>
<dbReference type="Pfam" id="PF04725">
    <property type="entry name" value="PsbR"/>
    <property type="match status" value="1"/>
</dbReference>
<keyword evidence="7" id="KW-0934">Plastid</keyword>
<keyword evidence="9" id="KW-0793">Thylakoid</keyword>
<comment type="similarity">
    <text evidence="3">Belongs to the psbR family.</text>
</comment>
<dbReference type="GO" id="GO:0015979">
    <property type="term" value="P:photosynthesis"/>
    <property type="evidence" value="ECO:0007669"/>
    <property type="project" value="UniProtKB-KW"/>
</dbReference>
<comment type="function">
    <text evidence="1">Associated with the oxygen-evolving complex of photosystem II.</text>
</comment>
<accession>A0AA38FQ25</accession>
<keyword evidence="8" id="KW-0809">Transit peptide</keyword>
<dbReference type="Proteomes" id="UP000824469">
    <property type="component" value="Unassembled WGS sequence"/>
</dbReference>
<keyword evidence="5" id="KW-0150">Chloroplast</keyword>
<dbReference type="PANTHER" id="PTHR34369:SF7">
    <property type="entry name" value="PHOTOSYSTEM II 10 KDA POLYPEPTIDE, CHLOROPLASTIC"/>
    <property type="match status" value="1"/>
</dbReference>
<dbReference type="GO" id="GO:0009654">
    <property type="term" value="C:photosystem II oxygen evolving complex"/>
    <property type="evidence" value="ECO:0007669"/>
    <property type="project" value="InterPro"/>
</dbReference>
<gene>
    <name evidence="14" type="ORF">KI387_036372</name>
</gene>
<keyword evidence="13" id="KW-1133">Transmembrane helix</keyword>
<dbReference type="AlphaFoldDB" id="A0AA38FQ25"/>
<evidence type="ECO:0000256" key="7">
    <source>
        <dbReference type="ARBA" id="ARBA00022640"/>
    </source>
</evidence>
<evidence type="ECO:0000256" key="1">
    <source>
        <dbReference type="ARBA" id="ARBA00002966"/>
    </source>
</evidence>
<dbReference type="OMA" id="IYARDEW"/>
<reference evidence="14 15" key="1">
    <citation type="journal article" date="2021" name="Nat. Plants">
        <title>The Taxus genome provides insights into paclitaxel biosynthesis.</title>
        <authorList>
            <person name="Xiong X."/>
            <person name="Gou J."/>
            <person name="Liao Q."/>
            <person name="Li Y."/>
            <person name="Zhou Q."/>
            <person name="Bi G."/>
            <person name="Li C."/>
            <person name="Du R."/>
            <person name="Wang X."/>
            <person name="Sun T."/>
            <person name="Guo L."/>
            <person name="Liang H."/>
            <person name="Lu P."/>
            <person name="Wu Y."/>
            <person name="Zhang Z."/>
            <person name="Ro D.K."/>
            <person name="Shang Y."/>
            <person name="Huang S."/>
            <person name="Yan J."/>
        </authorList>
    </citation>
    <scope>NUCLEOTIDE SEQUENCE [LARGE SCALE GENOMIC DNA]</scope>
    <source>
        <strain evidence="14">Ta-2019</strain>
    </source>
</reference>
<evidence type="ECO:0000256" key="5">
    <source>
        <dbReference type="ARBA" id="ARBA00022528"/>
    </source>
</evidence>
<keyword evidence="10 13" id="KW-0472">Membrane</keyword>
<dbReference type="PANTHER" id="PTHR34369">
    <property type="entry name" value="PHOTOSYSTEM II 10 KDA POLYPEPTIDE, CHLOROPLASTIC"/>
    <property type="match status" value="1"/>
</dbReference>
<evidence type="ECO:0000256" key="11">
    <source>
        <dbReference type="ARBA" id="ARBA00023276"/>
    </source>
</evidence>